<evidence type="ECO:0000256" key="6">
    <source>
        <dbReference type="ARBA" id="ARBA00022801"/>
    </source>
</evidence>
<keyword evidence="5" id="KW-0227">DNA damage</keyword>
<dbReference type="SMART" id="SM00478">
    <property type="entry name" value="ENDO3c"/>
    <property type="match status" value="1"/>
</dbReference>
<dbReference type="PANTHER" id="PTHR10359">
    <property type="entry name" value="A/G-SPECIFIC ADENINE GLYCOSYLASE/ENDONUCLEASE III"/>
    <property type="match status" value="1"/>
</dbReference>
<keyword evidence="8" id="KW-0411">Iron-sulfur</keyword>
<keyword evidence="6" id="KW-0378">Hydrolase</keyword>
<proteinExistence type="inferred from homology"/>
<dbReference type="SUPFAM" id="SSF48150">
    <property type="entry name" value="DNA-glycosylase"/>
    <property type="match status" value="1"/>
</dbReference>
<dbReference type="Pfam" id="PF10576">
    <property type="entry name" value="EndIII_4Fe-2S"/>
    <property type="match status" value="1"/>
</dbReference>
<evidence type="ECO:0000313" key="12">
    <source>
        <dbReference type="EMBL" id="SVA09321.1"/>
    </source>
</evidence>
<sequence length="227" mass="25828">MSVDPTRNILEQIYNLLLNKNGPLKWWPVKFNAKQGFEIVTGAILVQNTTWRNAERALANMHAEGIWGYKAVQKTTESKLAAVIRSSGYHNIKAKKLKAFAKTITCKYNNDDEILFSHPLPELRRQLLSIYGIGNETADDIILYAAKKPSFIIDTYTRRIVDRLGWKVSGNTYQDYQRLFSNNLEADVKVWAEFHAQLDIHAAQVCLKVKPLCGECVLADICPTSRQ</sequence>
<protein>
    <recommendedName>
        <fullName evidence="11">HhH-GPD domain-containing protein</fullName>
    </recommendedName>
</protein>
<evidence type="ECO:0000256" key="9">
    <source>
        <dbReference type="ARBA" id="ARBA00023204"/>
    </source>
</evidence>
<dbReference type="GO" id="GO:0016798">
    <property type="term" value="F:hydrolase activity, acting on glycosyl bonds"/>
    <property type="evidence" value="ECO:0007669"/>
    <property type="project" value="UniProtKB-KW"/>
</dbReference>
<dbReference type="Pfam" id="PF00730">
    <property type="entry name" value="HhH-GPD"/>
    <property type="match status" value="1"/>
</dbReference>
<dbReference type="PROSITE" id="PS00764">
    <property type="entry name" value="ENDONUCLEASE_III_1"/>
    <property type="match status" value="1"/>
</dbReference>
<dbReference type="Gene3D" id="1.10.340.30">
    <property type="entry name" value="Hypothetical protein, domain 2"/>
    <property type="match status" value="1"/>
</dbReference>
<dbReference type="InterPro" id="IPR003651">
    <property type="entry name" value="Endonuclease3_FeS-loop_motif"/>
</dbReference>
<name>A0A381T195_9ZZZZ</name>
<dbReference type="GO" id="GO:0140097">
    <property type="term" value="F:catalytic activity, acting on DNA"/>
    <property type="evidence" value="ECO:0007669"/>
    <property type="project" value="UniProtKB-ARBA"/>
</dbReference>
<reference evidence="12" key="1">
    <citation type="submission" date="2018-05" db="EMBL/GenBank/DDBJ databases">
        <authorList>
            <person name="Lanie J.A."/>
            <person name="Ng W.-L."/>
            <person name="Kazmierczak K.M."/>
            <person name="Andrzejewski T.M."/>
            <person name="Davidsen T.M."/>
            <person name="Wayne K.J."/>
            <person name="Tettelin H."/>
            <person name="Glass J.I."/>
            <person name="Rusch D."/>
            <person name="Podicherti R."/>
            <person name="Tsui H.-C.T."/>
            <person name="Winkler M.E."/>
        </authorList>
    </citation>
    <scope>NUCLEOTIDE SEQUENCE</scope>
</reference>
<dbReference type="Gene3D" id="1.10.1670.10">
    <property type="entry name" value="Helix-hairpin-Helix base-excision DNA repair enzymes (C-terminal)"/>
    <property type="match status" value="1"/>
</dbReference>
<keyword evidence="9" id="KW-0234">DNA repair</keyword>
<evidence type="ECO:0000256" key="1">
    <source>
        <dbReference type="ARBA" id="ARBA00001966"/>
    </source>
</evidence>
<keyword evidence="4" id="KW-0479">Metal-binding</keyword>
<evidence type="ECO:0000256" key="10">
    <source>
        <dbReference type="ARBA" id="ARBA00023295"/>
    </source>
</evidence>
<dbReference type="GO" id="GO:0051539">
    <property type="term" value="F:4 iron, 4 sulfur cluster binding"/>
    <property type="evidence" value="ECO:0007669"/>
    <property type="project" value="UniProtKB-KW"/>
</dbReference>
<dbReference type="InterPro" id="IPR023170">
    <property type="entry name" value="HhH_base_excis_C"/>
</dbReference>
<organism evidence="12">
    <name type="scientific">marine metagenome</name>
    <dbReference type="NCBI Taxonomy" id="408172"/>
    <lineage>
        <taxon>unclassified sequences</taxon>
        <taxon>metagenomes</taxon>
        <taxon>ecological metagenomes</taxon>
    </lineage>
</organism>
<dbReference type="PIRSF" id="PIRSF001435">
    <property type="entry name" value="Nth"/>
    <property type="match status" value="1"/>
</dbReference>
<comment type="cofactor">
    <cofactor evidence="1">
        <name>[4Fe-4S] cluster</name>
        <dbReference type="ChEBI" id="CHEBI:49883"/>
    </cofactor>
</comment>
<evidence type="ECO:0000256" key="8">
    <source>
        <dbReference type="ARBA" id="ARBA00023014"/>
    </source>
</evidence>
<dbReference type="GO" id="GO:0006284">
    <property type="term" value="P:base-excision repair"/>
    <property type="evidence" value="ECO:0007669"/>
    <property type="project" value="InterPro"/>
</dbReference>
<keyword evidence="7" id="KW-0408">Iron</keyword>
<dbReference type="AlphaFoldDB" id="A0A381T195"/>
<dbReference type="InterPro" id="IPR003265">
    <property type="entry name" value="HhH-GPD_domain"/>
</dbReference>
<dbReference type="GO" id="GO:0046872">
    <property type="term" value="F:metal ion binding"/>
    <property type="evidence" value="ECO:0007669"/>
    <property type="project" value="UniProtKB-KW"/>
</dbReference>
<dbReference type="CDD" id="cd00056">
    <property type="entry name" value="ENDO3c"/>
    <property type="match status" value="1"/>
</dbReference>
<dbReference type="InterPro" id="IPR004035">
    <property type="entry name" value="Endouclease-III_FeS-bd_BS"/>
</dbReference>
<evidence type="ECO:0000256" key="3">
    <source>
        <dbReference type="ARBA" id="ARBA00022485"/>
    </source>
</evidence>
<dbReference type="PANTHER" id="PTHR10359:SF19">
    <property type="entry name" value="DNA REPAIR GLYCOSYLASE MJ1434-RELATED"/>
    <property type="match status" value="1"/>
</dbReference>
<dbReference type="EMBL" id="UINC01003796">
    <property type="protein sequence ID" value="SVA09321.1"/>
    <property type="molecule type" value="Genomic_DNA"/>
</dbReference>
<evidence type="ECO:0000256" key="2">
    <source>
        <dbReference type="ARBA" id="ARBA00008343"/>
    </source>
</evidence>
<evidence type="ECO:0000256" key="4">
    <source>
        <dbReference type="ARBA" id="ARBA00022723"/>
    </source>
</evidence>
<dbReference type="InterPro" id="IPR011257">
    <property type="entry name" value="DNA_glycosylase"/>
</dbReference>
<evidence type="ECO:0000256" key="5">
    <source>
        <dbReference type="ARBA" id="ARBA00022763"/>
    </source>
</evidence>
<keyword evidence="10" id="KW-0326">Glycosidase</keyword>
<accession>A0A381T195</accession>
<dbReference type="SMART" id="SM00525">
    <property type="entry name" value="FES"/>
    <property type="match status" value="1"/>
</dbReference>
<feature type="domain" description="HhH-GPD" evidence="11">
    <location>
        <begin position="45"/>
        <end position="204"/>
    </location>
</feature>
<comment type="similarity">
    <text evidence="2">Belongs to the Nth/MutY family.</text>
</comment>
<evidence type="ECO:0000256" key="7">
    <source>
        <dbReference type="ARBA" id="ARBA00023004"/>
    </source>
</evidence>
<keyword evidence="3" id="KW-0004">4Fe-4S</keyword>
<evidence type="ECO:0000259" key="11">
    <source>
        <dbReference type="SMART" id="SM00478"/>
    </source>
</evidence>
<gene>
    <name evidence="12" type="ORF">METZ01_LOCUS62175</name>
</gene>